<comment type="cofactor">
    <cofactor evidence="1">
        <name>FAD</name>
        <dbReference type="ChEBI" id="CHEBI:57692"/>
    </cofactor>
</comment>
<dbReference type="Gene3D" id="3.90.700.10">
    <property type="entry name" value="Succinate dehydrogenase/fumarate reductase flavoprotein, catalytic domain"/>
    <property type="match status" value="2"/>
</dbReference>
<protein>
    <recommendedName>
        <fullName evidence="5">FAD-dependent oxidoreductase 2 FAD-binding domain-containing protein</fullName>
    </recommendedName>
</protein>
<dbReference type="InterPro" id="IPR036188">
    <property type="entry name" value="FAD/NAD-bd_sf"/>
</dbReference>
<dbReference type="GO" id="GO:0016491">
    <property type="term" value="F:oxidoreductase activity"/>
    <property type="evidence" value="ECO:0007669"/>
    <property type="project" value="UniProtKB-KW"/>
</dbReference>
<dbReference type="AlphaFoldDB" id="A0A8H5ZQH2"/>
<dbReference type="SUPFAM" id="SSF51905">
    <property type="entry name" value="FAD/NAD(P)-binding domain"/>
    <property type="match status" value="1"/>
</dbReference>
<dbReference type="PANTHER" id="PTHR43400">
    <property type="entry name" value="FUMARATE REDUCTASE"/>
    <property type="match status" value="1"/>
</dbReference>
<evidence type="ECO:0000256" key="4">
    <source>
        <dbReference type="ARBA" id="ARBA00023002"/>
    </source>
</evidence>
<dbReference type="PANTHER" id="PTHR43400:SF7">
    <property type="entry name" value="FAD-DEPENDENT OXIDOREDUCTASE 2 FAD BINDING DOMAIN-CONTAINING PROTEIN"/>
    <property type="match status" value="1"/>
</dbReference>
<dbReference type="InterPro" id="IPR027477">
    <property type="entry name" value="Succ_DH/fumarate_Rdtase_cat_sf"/>
</dbReference>
<keyword evidence="2" id="KW-0285">Flavoprotein</keyword>
<dbReference type="Pfam" id="PF00890">
    <property type="entry name" value="FAD_binding_2"/>
    <property type="match status" value="1"/>
</dbReference>
<evidence type="ECO:0000256" key="3">
    <source>
        <dbReference type="ARBA" id="ARBA00022827"/>
    </source>
</evidence>
<evidence type="ECO:0000256" key="1">
    <source>
        <dbReference type="ARBA" id="ARBA00001974"/>
    </source>
</evidence>
<organism evidence="6 7">
    <name type="scientific">Cochliobolus sativus</name>
    <name type="common">Common root rot and spot blotch fungus</name>
    <name type="synonym">Bipolaris sorokiniana</name>
    <dbReference type="NCBI Taxonomy" id="45130"/>
    <lineage>
        <taxon>Eukaryota</taxon>
        <taxon>Fungi</taxon>
        <taxon>Dikarya</taxon>
        <taxon>Ascomycota</taxon>
        <taxon>Pezizomycotina</taxon>
        <taxon>Dothideomycetes</taxon>
        <taxon>Pleosporomycetidae</taxon>
        <taxon>Pleosporales</taxon>
        <taxon>Pleosporineae</taxon>
        <taxon>Pleosporaceae</taxon>
        <taxon>Bipolaris</taxon>
    </lineage>
</organism>
<evidence type="ECO:0000259" key="5">
    <source>
        <dbReference type="Pfam" id="PF00890"/>
    </source>
</evidence>
<comment type="caution">
    <text evidence="6">The sequence shown here is derived from an EMBL/GenBank/DDBJ whole genome shotgun (WGS) entry which is preliminary data.</text>
</comment>
<evidence type="ECO:0000313" key="7">
    <source>
        <dbReference type="Proteomes" id="UP000624244"/>
    </source>
</evidence>
<sequence length="331" mass="36202">MPASKVTRLLYDKNHRINGVETKTLSTSSPSFSRHRMLSRKETRSQFLLSPLSKRYHNRALNLWNHDAHLQTLHAPSVILAAGGFVFNHHMRQTHMPEFSNVAPLGTWRDDGSGIALSTSAGASVAKLDRMSVWRFIYPPTALLEGIVVSTSTALRSARPWFSGMPAQDSVEESETAAFRTDIRSDSIAALSLDKAGSLWGLTAKFGIAANGLEETVERYNGAIEKGDEDLMHKTNEYRSLILTPSFYGIDISPQSEGTQVVTGLTLGGLRVDGRRGLFFAGDRKIDGLYAVGKTAVGICANSYVSGWSLADGVFSGKRVGEHAADKRREM</sequence>
<dbReference type="InterPro" id="IPR003953">
    <property type="entry name" value="FAD-dep_OxRdtase_2_FAD-bd"/>
</dbReference>
<dbReference type="SUPFAM" id="SSF56425">
    <property type="entry name" value="Succinate dehydrogenase/fumarate reductase flavoprotein, catalytic domain"/>
    <property type="match status" value="1"/>
</dbReference>
<reference evidence="6" key="1">
    <citation type="submission" date="2019-11" db="EMBL/GenBank/DDBJ databases">
        <title>Bipolaris sorokiniana Genome sequencing.</title>
        <authorList>
            <person name="Wang H."/>
        </authorList>
    </citation>
    <scope>NUCLEOTIDE SEQUENCE</scope>
</reference>
<dbReference type="InterPro" id="IPR050315">
    <property type="entry name" value="FAD-oxidoreductase_2"/>
</dbReference>
<keyword evidence="3" id="KW-0274">FAD</keyword>
<dbReference type="EMBL" id="WNKQ01000001">
    <property type="protein sequence ID" value="KAF5854576.1"/>
    <property type="molecule type" value="Genomic_DNA"/>
</dbReference>
<name>A0A8H5ZQH2_COCSA</name>
<accession>A0A8H5ZQH2</accession>
<dbReference type="Proteomes" id="UP000624244">
    <property type="component" value="Unassembled WGS sequence"/>
</dbReference>
<keyword evidence="4" id="KW-0560">Oxidoreductase</keyword>
<evidence type="ECO:0000313" key="6">
    <source>
        <dbReference type="EMBL" id="KAF5854576.1"/>
    </source>
</evidence>
<gene>
    <name evidence="6" type="ORF">GGP41_007362</name>
</gene>
<feature type="domain" description="FAD-dependent oxidoreductase 2 FAD-binding" evidence="5">
    <location>
        <begin position="66"/>
        <end position="298"/>
    </location>
</feature>
<dbReference type="Gene3D" id="3.50.50.60">
    <property type="entry name" value="FAD/NAD(P)-binding domain"/>
    <property type="match status" value="2"/>
</dbReference>
<proteinExistence type="predicted"/>
<evidence type="ECO:0000256" key="2">
    <source>
        <dbReference type="ARBA" id="ARBA00022630"/>
    </source>
</evidence>